<evidence type="ECO:0000313" key="2">
    <source>
        <dbReference type="EMBL" id="KAA6408716.1"/>
    </source>
</evidence>
<organism evidence="2 3">
    <name type="scientific">Lasallia pustulata</name>
    <dbReference type="NCBI Taxonomy" id="136370"/>
    <lineage>
        <taxon>Eukaryota</taxon>
        <taxon>Fungi</taxon>
        <taxon>Dikarya</taxon>
        <taxon>Ascomycota</taxon>
        <taxon>Pezizomycotina</taxon>
        <taxon>Lecanoromycetes</taxon>
        <taxon>OSLEUM clade</taxon>
        <taxon>Umbilicariomycetidae</taxon>
        <taxon>Umbilicariales</taxon>
        <taxon>Umbilicariaceae</taxon>
        <taxon>Lasallia</taxon>
    </lineage>
</organism>
<feature type="signal peptide" evidence="1">
    <location>
        <begin position="1"/>
        <end position="19"/>
    </location>
</feature>
<dbReference type="Proteomes" id="UP000324767">
    <property type="component" value="Unassembled WGS sequence"/>
</dbReference>
<evidence type="ECO:0000313" key="3">
    <source>
        <dbReference type="Proteomes" id="UP000324767"/>
    </source>
</evidence>
<dbReference type="OrthoDB" id="10575788at2759"/>
<proteinExistence type="predicted"/>
<evidence type="ECO:0000256" key="1">
    <source>
        <dbReference type="SAM" id="SignalP"/>
    </source>
</evidence>
<protein>
    <submittedName>
        <fullName evidence="2">Uncharacterized protein</fullName>
    </submittedName>
</protein>
<sequence length="155" mass="16865">MALIISLSAFAVFVPSTFAQSSGFLRASSRNMTVTGVPHFLSNSTLSYGPTARPSPMGLITSYFDLTSTVESAEGSCGQATVTETAYQTITVTVTPPQVMTKQPSQRHPPLRGILNTLPRKLPHIPSHTLIRPAYTETQPTGLELRYQQARDWAN</sequence>
<comment type="caution">
    <text evidence="2">The sequence shown here is derived from an EMBL/GenBank/DDBJ whole genome shotgun (WGS) entry which is preliminary data.</text>
</comment>
<gene>
    <name evidence="2" type="ORF">FRX48_07798</name>
</gene>
<feature type="chain" id="PRO_5024395965" evidence="1">
    <location>
        <begin position="20"/>
        <end position="155"/>
    </location>
</feature>
<dbReference type="AlphaFoldDB" id="A0A5M8PIP0"/>
<name>A0A5M8PIP0_9LECA</name>
<keyword evidence="1" id="KW-0732">Signal</keyword>
<dbReference type="EMBL" id="VXIT01000013">
    <property type="protein sequence ID" value="KAA6408716.1"/>
    <property type="molecule type" value="Genomic_DNA"/>
</dbReference>
<reference evidence="2 3" key="1">
    <citation type="submission" date="2019-09" db="EMBL/GenBank/DDBJ databases">
        <title>The hologenome of the rock-dwelling lichen Lasallia pustulata.</title>
        <authorList>
            <person name="Greshake Tzovaras B."/>
            <person name="Segers F."/>
            <person name="Bicker A."/>
            <person name="Dal Grande F."/>
            <person name="Otte J."/>
            <person name="Hankeln T."/>
            <person name="Schmitt I."/>
            <person name="Ebersberger I."/>
        </authorList>
    </citation>
    <scope>NUCLEOTIDE SEQUENCE [LARGE SCALE GENOMIC DNA]</scope>
    <source>
        <strain evidence="2">A1-1</strain>
    </source>
</reference>
<accession>A0A5M8PIP0</accession>